<dbReference type="Proteomes" id="UP000319424">
    <property type="component" value="Unassembled WGS sequence"/>
</dbReference>
<dbReference type="SUPFAM" id="SSF52833">
    <property type="entry name" value="Thioredoxin-like"/>
    <property type="match status" value="1"/>
</dbReference>
<dbReference type="CDD" id="cd03036">
    <property type="entry name" value="ArsC_like"/>
    <property type="match status" value="1"/>
</dbReference>
<dbReference type="NCBIfam" id="TIGR01617">
    <property type="entry name" value="arsC_related"/>
    <property type="match status" value="1"/>
</dbReference>
<protein>
    <submittedName>
        <fullName evidence="2">Arsenate reductase family protein</fullName>
    </submittedName>
</protein>
<proteinExistence type="inferred from homology"/>
<evidence type="ECO:0000313" key="3">
    <source>
        <dbReference type="EMBL" id="TRW25002.1"/>
    </source>
</evidence>
<dbReference type="Pfam" id="PF03960">
    <property type="entry name" value="ArsC"/>
    <property type="match status" value="1"/>
</dbReference>
<organism evidence="2 4">
    <name type="scientific">Criibacterium bergeronii</name>
    <dbReference type="NCBI Taxonomy" id="1871336"/>
    <lineage>
        <taxon>Bacteria</taxon>
        <taxon>Bacillati</taxon>
        <taxon>Bacillota</taxon>
        <taxon>Clostridia</taxon>
        <taxon>Peptostreptococcales</taxon>
        <taxon>Filifactoraceae</taxon>
        <taxon>Criibacterium</taxon>
    </lineage>
</organism>
<accession>A0A371IKR8</accession>
<evidence type="ECO:0000313" key="2">
    <source>
        <dbReference type="EMBL" id="RDY21088.1"/>
    </source>
</evidence>
<dbReference type="Gene3D" id="3.40.30.10">
    <property type="entry name" value="Glutaredoxin"/>
    <property type="match status" value="1"/>
</dbReference>
<dbReference type="PANTHER" id="PTHR30041:SF8">
    <property type="entry name" value="PROTEIN YFFB"/>
    <property type="match status" value="1"/>
</dbReference>
<dbReference type="Proteomes" id="UP000093352">
    <property type="component" value="Unassembled WGS sequence"/>
</dbReference>
<reference evidence="2 4" key="1">
    <citation type="journal article" date="2016" name="Genome Announc.">
        <title>Draft Genome Sequence of Criibacterium bergeronii gen. nov., sp. nov., Strain CCRI-22567T, Isolated from a Vaginal Sample from a Woman with Bacterial Vaginosis.</title>
        <authorList>
            <person name="Maheux A.F."/>
            <person name="Berube E."/>
            <person name="Boudreau D.K."/>
            <person name="Raymond F."/>
            <person name="Corbeil J."/>
            <person name="Roy P.H."/>
            <person name="Boissinot M."/>
            <person name="Omar R.F."/>
        </authorList>
    </citation>
    <scope>NUCLEOTIDE SEQUENCE [LARGE SCALE GENOMIC DNA]</scope>
    <source>
        <strain evidence="2 4">CCRI-22567</strain>
    </source>
</reference>
<dbReference type="PROSITE" id="PS51353">
    <property type="entry name" value="ARSC"/>
    <property type="match status" value="1"/>
</dbReference>
<dbReference type="InterPro" id="IPR036249">
    <property type="entry name" value="Thioredoxin-like_sf"/>
</dbReference>
<dbReference type="InterPro" id="IPR006660">
    <property type="entry name" value="Arsenate_reductase-like"/>
</dbReference>
<dbReference type="RefSeq" id="WP_068913001.1">
    <property type="nucleotide sequence ID" value="NZ_MBEW02000012.1"/>
</dbReference>
<comment type="similarity">
    <text evidence="1">Belongs to the ArsC family.</text>
</comment>
<sequence length="118" mass="13960">MQFICYKRCSTCAKAKKFLDDNNIKYEYREIVEDIPTAKELKEIHKKSGKDIKKLFNTSGQKYRELNLKDKLKDMTDDEKYKLLSTDGILIKRPILLGDDFALLGFKEEEYKENLKIK</sequence>
<evidence type="ECO:0000313" key="5">
    <source>
        <dbReference type="Proteomes" id="UP000319424"/>
    </source>
</evidence>
<evidence type="ECO:0000256" key="1">
    <source>
        <dbReference type="PROSITE-ProRule" id="PRU01282"/>
    </source>
</evidence>
<dbReference type="AlphaFoldDB" id="A0A371IKR8"/>
<comment type="caution">
    <text evidence="2">The sequence shown here is derived from an EMBL/GenBank/DDBJ whole genome shotgun (WGS) entry which is preliminary data.</text>
</comment>
<dbReference type="EMBL" id="MBEW02000012">
    <property type="protein sequence ID" value="RDY21088.1"/>
    <property type="molecule type" value="Genomic_DNA"/>
</dbReference>
<dbReference type="InterPro" id="IPR006504">
    <property type="entry name" value="Tscrpt_reg_Spx/MgsR"/>
</dbReference>
<dbReference type="EMBL" id="VJXW01000011">
    <property type="protein sequence ID" value="TRW25002.1"/>
    <property type="molecule type" value="Genomic_DNA"/>
</dbReference>
<dbReference type="PANTHER" id="PTHR30041">
    <property type="entry name" value="ARSENATE REDUCTASE"/>
    <property type="match status" value="1"/>
</dbReference>
<dbReference type="STRING" id="1871336.BBG48_08805"/>
<gene>
    <name evidence="2" type="ORF">BBG48_006565</name>
    <name evidence="3" type="ORF">FL857_07665</name>
</gene>
<keyword evidence="4" id="KW-1185">Reference proteome</keyword>
<reference evidence="2" key="2">
    <citation type="submission" date="2018-07" db="EMBL/GenBank/DDBJ databases">
        <authorList>
            <person name="Quirk P.G."/>
            <person name="Krulwich T.A."/>
        </authorList>
    </citation>
    <scope>NUCLEOTIDE SEQUENCE</scope>
    <source>
        <strain evidence="2">CCRI-22567</strain>
    </source>
</reference>
<reference evidence="3 5" key="3">
    <citation type="submission" date="2019-07" db="EMBL/GenBank/DDBJ databases">
        <title>Criibacterium bergeronii gen. nov., sp. nov. isolated from human clinical samples.</title>
        <authorList>
            <person name="Maheux A.F."/>
            <person name="Boudreau D.K."/>
            <person name="Berube E."/>
            <person name="Brodeur S."/>
            <person name="Bernard K.A."/>
            <person name="Abed J.Y."/>
            <person name="Ducrey E."/>
            <person name="Guay E.F."/>
            <person name="Raymond F."/>
            <person name="Corbeil J."/>
            <person name="Domingo M.-C."/>
            <person name="Roy P.H."/>
            <person name="Boissinot M."/>
            <person name="Tocheva E.I."/>
            <person name="Omar R.F."/>
        </authorList>
    </citation>
    <scope>NUCLEOTIDE SEQUENCE [LARGE SCALE GENOMIC DNA]</scope>
    <source>
        <strain evidence="3 5">CCRI-24246</strain>
    </source>
</reference>
<dbReference type="OrthoDB" id="9794155at2"/>
<evidence type="ECO:0000313" key="4">
    <source>
        <dbReference type="Proteomes" id="UP000093352"/>
    </source>
</evidence>
<name>A0A371IKR8_9FIRM</name>